<sequence length="262" mass="28206">MKWWRTTVSTLAIAVSVSNIPSTINVDQEFSADINLDCTTCGTSYLRGVFFYPETSYDYLGFTLNNGNEWINLSSSNCGSYYKIESGGFEGKLNFKFDAEKPTGPYYFRILRYTPSCGSPSNDNKSNSIATSVIGPTPTPTPTFAPTPTPTPTPAPTPTPRPSPTPTPTPRPTPTPKSSPTPTPKPTPTPTPTPTPKPTSVPVSSFEPLPSNTPIPSPQILSSSAERPATNWWAIILTILGGIVFIASVGLIIREYVHPPPD</sequence>
<evidence type="ECO:0000256" key="1">
    <source>
        <dbReference type="SAM" id="MobiDB-lite"/>
    </source>
</evidence>
<reference evidence="3 4" key="1">
    <citation type="journal article" date="2015" name="Nature">
        <title>rRNA introns, odd ribosomes, and small enigmatic genomes across a large radiation of phyla.</title>
        <authorList>
            <person name="Brown C.T."/>
            <person name="Hug L.A."/>
            <person name="Thomas B.C."/>
            <person name="Sharon I."/>
            <person name="Castelle C.J."/>
            <person name="Singh A."/>
            <person name="Wilkins M.J."/>
            <person name="Williams K.H."/>
            <person name="Banfield J.F."/>
        </authorList>
    </citation>
    <scope>NUCLEOTIDE SEQUENCE [LARGE SCALE GENOMIC DNA]</scope>
</reference>
<accession>A0A0G1SHV7</accession>
<dbReference type="Proteomes" id="UP000034565">
    <property type="component" value="Unassembled WGS sequence"/>
</dbReference>
<keyword evidence="2" id="KW-0812">Transmembrane</keyword>
<proteinExistence type="predicted"/>
<dbReference type="EMBL" id="LCOA01000016">
    <property type="protein sequence ID" value="KKU69006.1"/>
    <property type="molecule type" value="Genomic_DNA"/>
</dbReference>
<keyword evidence="2" id="KW-0472">Membrane</keyword>
<gene>
    <name evidence="3" type="ORF">UX92_C0016G0031</name>
</gene>
<dbReference type="AlphaFoldDB" id="A0A0G1SHV7"/>
<dbReference type="PATRIC" id="fig|1618354.3.peg.589"/>
<keyword evidence="2" id="KW-1133">Transmembrane helix</keyword>
<feature type="transmembrane region" description="Helical" evidence="2">
    <location>
        <begin position="232"/>
        <end position="253"/>
    </location>
</feature>
<feature type="region of interest" description="Disordered" evidence="1">
    <location>
        <begin position="118"/>
        <end position="222"/>
    </location>
</feature>
<evidence type="ECO:0000313" key="3">
    <source>
        <dbReference type="EMBL" id="KKU69006.1"/>
    </source>
</evidence>
<protein>
    <submittedName>
        <fullName evidence="3">Type VI secretion system Vgr family protein</fullName>
    </submittedName>
</protein>
<comment type="caution">
    <text evidence="3">The sequence shown here is derived from an EMBL/GenBank/DDBJ whole genome shotgun (WGS) entry which is preliminary data.</text>
</comment>
<feature type="compositionally biased region" description="Polar residues" evidence="1">
    <location>
        <begin position="118"/>
        <end position="131"/>
    </location>
</feature>
<name>A0A0G1SHV7_9BACT</name>
<evidence type="ECO:0000256" key="2">
    <source>
        <dbReference type="SAM" id="Phobius"/>
    </source>
</evidence>
<feature type="compositionally biased region" description="Pro residues" evidence="1">
    <location>
        <begin position="137"/>
        <end position="199"/>
    </location>
</feature>
<evidence type="ECO:0000313" key="4">
    <source>
        <dbReference type="Proteomes" id="UP000034565"/>
    </source>
</evidence>
<organism evidence="3 4">
    <name type="scientific">Candidatus Amesbacteria bacterium GW2011_GWA1_47_20</name>
    <dbReference type="NCBI Taxonomy" id="1618354"/>
    <lineage>
        <taxon>Bacteria</taxon>
        <taxon>Candidatus Amesiibacteriota</taxon>
    </lineage>
</organism>